<evidence type="ECO:0000256" key="1">
    <source>
        <dbReference type="ARBA" id="ARBA00010641"/>
    </source>
</evidence>
<keyword evidence="9" id="KW-1185">Reference proteome</keyword>
<keyword evidence="5" id="KW-0804">Transcription</keyword>
<dbReference type="InterPro" id="IPR007627">
    <property type="entry name" value="RNA_pol_sigma70_r2"/>
</dbReference>
<proteinExistence type="inferred from homology"/>
<dbReference type="Gene3D" id="1.10.10.10">
    <property type="entry name" value="Winged helix-like DNA-binding domain superfamily/Winged helix DNA-binding domain"/>
    <property type="match status" value="1"/>
</dbReference>
<name>E9SB38_RUMAL</name>
<evidence type="ECO:0000256" key="3">
    <source>
        <dbReference type="ARBA" id="ARBA00023082"/>
    </source>
</evidence>
<dbReference type="InterPro" id="IPR013324">
    <property type="entry name" value="RNA_pol_sigma_r3/r4-like"/>
</dbReference>
<dbReference type="InterPro" id="IPR014284">
    <property type="entry name" value="RNA_pol_sigma-70_dom"/>
</dbReference>
<dbReference type="Proteomes" id="UP000004259">
    <property type="component" value="Unassembled WGS sequence"/>
</dbReference>
<dbReference type="NCBIfam" id="TIGR02937">
    <property type="entry name" value="sigma70-ECF"/>
    <property type="match status" value="1"/>
</dbReference>
<dbReference type="PANTHER" id="PTHR43133:SF8">
    <property type="entry name" value="RNA POLYMERASE SIGMA FACTOR HI_1459-RELATED"/>
    <property type="match status" value="1"/>
</dbReference>
<dbReference type="InterPro" id="IPR039425">
    <property type="entry name" value="RNA_pol_sigma-70-like"/>
</dbReference>
<evidence type="ECO:0000259" key="7">
    <source>
        <dbReference type="Pfam" id="PF08281"/>
    </source>
</evidence>
<dbReference type="SUPFAM" id="SSF88659">
    <property type="entry name" value="Sigma3 and sigma4 domains of RNA polymerase sigma factors"/>
    <property type="match status" value="1"/>
</dbReference>
<dbReference type="EMBL" id="ADKM02000062">
    <property type="protein sequence ID" value="EGC03715.1"/>
    <property type="molecule type" value="Genomic_DNA"/>
</dbReference>
<dbReference type="InterPro" id="IPR013249">
    <property type="entry name" value="RNA_pol_sigma70_r4_t2"/>
</dbReference>
<dbReference type="SUPFAM" id="SSF88946">
    <property type="entry name" value="Sigma2 domain of RNA polymerase sigma factors"/>
    <property type="match status" value="1"/>
</dbReference>
<gene>
    <name evidence="8" type="ORF">CUS_8151</name>
</gene>
<keyword evidence="3" id="KW-0731">Sigma factor</keyword>
<sequence length="191" mass="22112">MKGGEDMTDEDILLLMKQDDSSALDALMSRYKTLVSFIVSQSVRNSADIEEAVQDTFYKVWRNRSTINTELRSLKGYISMTAKSCAEDKRRSVSRHVEAEDISAEENDIGIDIDYTDETAKRENMRIIAECIRAMPSPDRDIFIERYYFRLPVKEIAQRHDIRSKKVENILARRKKKLGKELLSKGIILEK</sequence>
<evidence type="ECO:0000259" key="6">
    <source>
        <dbReference type="Pfam" id="PF04542"/>
    </source>
</evidence>
<comment type="similarity">
    <text evidence="1">Belongs to the sigma-70 factor family. ECF subfamily.</text>
</comment>
<keyword evidence="4" id="KW-0238">DNA-binding</keyword>
<dbReference type="AlphaFoldDB" id="E9SB38"/>
<dbReference type="GO" id="GO:0016987">
    <property type="term" value="F:sigma factor activity"/>
    <property type="evidence" value="ECO:0007669"/>
    <property type="project" value="UniProtKB-KW"/>
</dbReference>
<dbReference type="Gene3D" id="1.10.1740.10">
    <property type="match status" value="1"/>
</dbReference>
<feature type="domain" description="RNA polymerase sigma factor 70 region 4 type 2" evidence="7">
    <location>
        <begin position="126"/>
        <end position="178"/>
    </location>
</feature>
<dbReference type="Pfam" id="PF04542">
    <property type="entry name" value="Sigma70_r2"/>
    <property type="match status" value="1"/>
</dbReference>
<dbReference type="Pfam" id="PF08281">
    <property type="entry name" value="Sigma70_r4_2"/>
    <property type="match status" value="1"/>
</dbReference>
<protein>
    <submittedName>
        <fullName evidence="8">Sigma-70 region 2</fullName>
    </submittedName>
</protein>
<dbReference type="PANTHER" id="PTHR43133">
    <property type="entry name" value="RNA POLYMERASE ECF-TYPE SIGMA FACTO"/>
    <property type="match status" value="1"/>
</dbReference>
<dbReference type="eggNOG" id="COG1595">
    <property type="taxonomic scope" value="Bacteria"/>
</dbReference>
<evidence type="ECO:0000256" key="5">
    <source>
        <dbReference type="ARBA" id="ARBA00023163"/>
    </source>
</evidence>
<evidence type="ECO:0000313" key="8">
    <source>
        <dbReference type="EMBL" id="EGC03715.1"/>
    </source>
</evidence>
<dbReference type="STRING" id="246199.CUS_8151"/>
<evidence type="ECO:0000256" key="2">
    <source>
        <dbReference type="ARBA" id="ARBA00023015"/>
    </source>
</evidence>
<organism evidence="8 9">
    <name type="scientific">Ruminococcus albus 8</name>
    <dbReference type="NCBI Taxonomy" id="246199"/>
    <lineage>
        <taxon>Bacteria</taxon>
        <taxon>Bacillati</taxon>
        <taxon>Bacillota</taxon>
        <taxon>Clostridia</taxon>
        <taxon>Eubacteriales</taxon>
        <taxon>Oscillospiraceae</taxon>
        <taxon>Ruminococcus</taxon>
    </lineage>
</organism>
<dbReference type="GO" id="GO:0006352">
    <property type="term" value="P:DNA-templated transcription initiation"/>
    <property type="evidence" value="ECO:0007669"/>
    <property type="project" value="InterPro"/>
</dbReference>
<feature type="domain" description="RNA polymerase sigma-70 region 2" evidence="6">
    <location>
        <begin position="27"/>
        <end position="95"/>
    </location>
</feature>
<evidence type="ECO:0000256" key="4">
    <source>
        <dbReference type="ARBA" id="ARBA00023125"/>
    </source>
</evidence>
<dbReference type="InterPro" id="IPR036388">
    <property type="entry name" value="WH-like_DNA-bd_sf"/>
</dbReference>
<reference evidence="8 9" key="1">
    <citation type="submission" date="2011-02" db="EMBL/GenBank/DDBJ databases">
        <authorList>
            <person name="Nelson K.E."/>
            <person name="Sutton G."/>
            <person name="Torralba M."/>
            <person name="Durkin S."/>
            <person name="Harkins D."/>
            <person name="Montgomery R."/>
            <person name="Ziemer C."/>
            <person name="Klaassens E."/>
            <person name="Ocuiv P."/>
            <person name="Morrison M."/>
        </authorList>
    </citation>
    <scope>NUCLEOTIDE SEQUENCE [LARGE SCALE GENOMIC DNA]</scope>
    <source>
        <strain evidence="8 9">8</strain>
    </source>
</reference>
<accession>E9SB38</accession>
<dbReference type="InterPro" id="IPR013325">
    <property type="entry name" value="RNA_pol_sigma_r2"/>
</dbReference>
<comment type="caution">
    <text evidence="8">The sequence shown here is derived from an EMBL/GenBank/DDBJ whole genome shotgun (WGS) entry which is preliminary data.</text>
</comment>
<keyword evidence="2" id="KW-0805">Transcription regulation</keyword>
<dbReference type="GO" id="GO:0003677">
    <property type="term" value="F:DNA binding"/>
    <property type="evidence" value="ECO:0007669"/>
    <property type="project" value="UniProtKB-KW"/>
</dbReference>
<evidence type="ECO:0000313" key="9">
    <source>
        <dbReference type="Proteomes" id="UP000004259"/>
    </source>
</evidence>